<accession>A0ABQ2HZX9</accession>
<proteinExistence type="predicted"/>
<organism evidence="1 2">
    <name type="scientific">Terrabacter tumescens</name>
    <dbReference type="NCBI Taxonomy" id="60443"/>
    <lineage>
        <taxon>Bacteria</taxon>
        <taxon>Bacillati</taxon>
        <taxon>Actinomycetota</taxon>
        <taxon>Actinomycetes</taxon>
        <taxon>Micrococcales</taxon>
        <taxon>Intrasporangiaceae</taxon>
        <taxon>Terrabacter</taxon>
    </lineage>
</organism>
<evidence type="ECO:0000313" key="1">
    <source>
        <dbReference type="EMBL" id="GGM96529.1"/>
    </source>
</evidence>
<evidence type="ECO:0000313" key="2">
    <source>
        <dbReference type="Proteomes" id="UP000623461"/>
    </source>
</evidence>
<dbReference type="PANTHER" id="PTHR35446">
    <property type="entry name" value="SI:CH211-175M2.5"/>
    <property type="match status" value="1"/>
</dbReference>
<dbReference type="Proteomes" id="UP000623461">
    <property type="component" value="Unassembled WGS sequence"/>
</dbReference>
<dbReference type="SUPFAM" id="SSF69118">
    <property type="entry name" value="AhpD-like"/>
    <property type="match status" value="1"/>
</dbReference>
<keyword evidence="2" id="KW-1185">Reference proteome</keyword>
<reference evidence="2" key="1">
    <citation type="journal article" date="2019" name="Int. J. Syst. Evol. Microbiol.">
        <title>The Global Catalogue of Microorganisms (GCM) 10K type strain sequencing project: providing services to taxonomists for standard genome sequencing and annotation.</title>
        <authorList>
            <consortium name="The Broad Institute Genomics Platform"/>
            <consortium name="The Broad Institute Genome Sequencing Center for Infectious Disease"/>
            <person name="Wu L."/>
            <person name="Ma J."/>
        </authorList>
    </citation>
    <scope>NUCLEOTIDE SEQUENCE [LARGE SCALE GENOMIC DNA]</scope>
    <source>
        <strain evidence="2">JCM 1365</strain>
    </source>
</reference>
<dbReference type="InterPro" id="IPR029032">
    <property type="entry name" value="AhpD-like"/>
</dbReference>
<name>A0ABQ2HZX9_9MICO</name>
<dbReference type="PANTHER" id="PTHR35446:SF2">
    <property type="entry name" value="CARBOXYMUCONOLACTONE DECARBOXYLASE-LIKE DOMAIN-CONTAINING PROTEIN"/>
    <property type="match status" value="1"/>
</dbReference>
<dbReference type="RefSeq" id="WP_030196194.1">
    <property type="nucleotide sequence ID" value="NZ_BMNZ01000004.1"/>
</dbReference>
<dbReference type="Gene3D" id="1.20.1290.10">
    <property type="entry name" value="AhpD-like"/>
    <property type="match status" value="1"/>
</dbReference>
<evidence type="ECO:0008006" key="3">
    <source>
        <dbReference type="Google" id="ProtNLM"/>
    </source>
</evidence>
<protein>
    <recommendedName>
        <fullName evidence="3">Peroxidase-related enzyme</fullName>
    </recommendedName>
</protein>
<dbReference type="EMBL" id="BMNZ01000004">
    <property type="protein sequence ID" value="GGM96529.1"/>
    <property type="molecule type" value="Genomic_DNA"/>
</dbReference>
<gene>
    <name evidence="1" type="ORF">GCM10009721_23960</name>
</gene>
<comment type="caution">
    <text evidence="1">The sequence shown here is derived from an EMBL/GenBank/DDBJ whole genome shotgun (WGS) entry which is preliminary data.</text>
</comment>
<sequence>MATTHPSHGFLAEPPPSPEVQALFDGDVADHGFVMNLTRVWAHAPSAKVALFALLGDLAQQARLTFRQRGVLISATAGTIGDAYCSLAWGNRLATAAGDDVAQTVLRGDDDGLDAVDAALAGWAGTIARDPNATTAADLEPLRRAGFDDRQIFAITAFVALRRAFSTVNDALGALPDRQLRDEAPAGVDAAVSFGRPAADEAF</sequence>